<keyword evidence="13" id="KW-1185">Reference proteome</keyword>
<evidence type="ECO:0000256" key="7">
    <source>
        <dbReference type="ARBA" id="ARBA00022837"/>
    </source>
</evidence>
<dbReference type="GO" id="GO:0045490">
    <property type="term" value="P:pectin catabolic process"/>
    <property type="evidence" value="ECO:0007669"/>
    <property type="project" value="TreeGrafter"/>
</dbReference>
<evidence type="ECO:0000256" key="10">
    <source>
        <dbReference type="RuleBase" id="RU367009"/>
    </source>
</evidence>
<dbReference type="SUPFAM" id="SSF51126">
    <property type="entry name" value="Pectin lyase-like"/>
    <property type="match status" value="1"/>
</dbReference>
<accession>A0AB34KU67</accession>
<dbReference type="Pfam" id="PF03211">
    <property type="entry name" value="Pectate_lyase"/>
    <property type="match status" value="1"/>
</dbReference>
<evidence type="ECO:0000313" key="13">
    <source>
        <dbReference type="Proteomes" id="UP000803884"/>
    </source>
</evidence>
<dbReference type="Gene3D" id="2.160.20.10">
    <property type="entry name" value="Single-stranded right-handed beta-helix, Pectin lyase-like"/>
    <property type="match status" value="1"/>
</dbReference>
<reference evidence="12 13" key="1">
    <citation type="journal article" date="2020" name="Microbiol. Resour. Announc.">
        <title>Draft Genome Sequence of a Cladosporium Species Isolated from the Mesophotic Ascidian Didemnum maculosum.</title>
        <authorList>
            <person name="Gioti A."/>
            <person name="Siaperas R."/>
            <person name="Nikolaivits E."/>
            <person name="Le Goff G."/>
            <person name="Ouazzani J."/>
            <person name="Kotoulas G."/>
            <person name="Topakas E."/>
        </authorList>
    </citation>
    <scope>NUCLEOTIDE SEQUENCE [LARGE SCALE GENOMIC DNA]</scope>
    <source>
        <strain evidence="12 13">TM138-S3</strain>
    </source>
</reference>
<comment type="caution">
    <text evidence="12">The sequence shown here is derived from an EMBL/GenBank/DDBJ whole genome shotgun (WGS) entry which is preliminary data.</text>
</comment>
<dbReference type="EC" id="4.2.2.2" evidence="10"/>
<dbReference type="PANTHER" id="PTHR33407:SF9">
    <property type="entry name" value="PECTATE LYASE F-RELATED"/>
    <property type="match status" value="1"/>
</dbReference>
<organism evidence="12 13">
    <name type="scientific">Cladosporium halotolerans</name>
    <dbReference type="NCBI Taxonomy" id="1052096"/>
    <lineage>
        <taxon>Eukaryota</taxon>
        <taxon>Fungi</taxon>
        <taxon>Dikarya</taxon>
        <taxon>Ascomycota</taxon>
        <taxon>Pezizomycotina</taxon>
        <taxon>Dothideomycetes</taxon>
        <taxon>Dothideomycetidae</taxon>
        <taxon>Cladosporiales</taxon>
        <taxon>Cladosporiaceae</taxon>
        <taxon>Cladosporium</taxon>
    </lineage>
</organism>
<comment type="function">
    <text evidence="9 10">Pectinolytic enzyme consist of four classes of enzymes: pectin lyase, polygalacturonase, pectin methylesterase and rhamnogalacturonase. Among pectinolytic enzymes, pectin lyase is the most important in depolymerization of pectin, since it cleaves internal glycosidic bonds of highly methylated pectins. Favors pectate, the anion, over pectin, the methyl ester.</text>
</comment>
<keyword evidence="6" id="KW-0732">Signal</keyword>
<evidence type="ECO:0000256" key="2">
    <source>
        <dbReference type="ARBA" id="ARBA00001913"/>
    </source>
</evidence>
<evidence type="ECO:0000256" key="1">
    <source>
        <dbReference type="ARBA" id="ARBA00000695"/>
    </source>
</evidence>
<protein>
    <recommendedName>
        <fullName evidence="10">Pectate lyase</fullName>
        <ecNumber evidence="10">4.2.2.2</ecNumber>
    </recommendedName>
</protein>
<sequence length="273" mass="28076">MQYTQIALLAFALGANARFHRRASNSTGSAAPTTTAAATLSRAESGGSLPASSGSSALDAVQTVAAGESFDGGIFVYDRGTECGGQSEGGDSDAVFILEKGATLSNVIIGPNQGEGVHCKGGGCKLENVWWSAVCEDAFTIKEQDAGQTTTITGGGAFGAEDKVLQHNGAGTMSVSGFTVDNFGKLYRSCGNCDSMYERHVIFDDITASEGKALAGINSNYGDTATFSNIKASGVDDICTEYKGTDNNDEEPSKIGSGPSEACIYSESDITEA</sequence>
<dbReference type="EMBL" id="JAAQHG020000010">
    <property type="protein sequence ID" value="KAL1587351.1"/>
    <property type="molecule type" value="Genomic_DNA"/>
</dbReference>
<comment type="subcellular location">
    <subcellularLocation>
        <location evidence="3 10">Secreted</location>
    </subcellularLocation>
</comment>
<evidence type="ECO:0000256" key="3">
    <source>
        <dbReference type="ARBA" id="ARBA00004613"/>
    </source>
</evidence>
<evidence type="ECO:0000313" key="12">
    <source>
        <dbReference type="EMBL" id="KAL1587351.1"/>
    </source>
</evidence>
<dbReference type="Proteomes" id="UP000803884">
    <property type="component" value="Unassembled WGS sequence"/>
</dbReference>
<dbReference type="AlphaFoldDB" id="A0AB34KU67"/>
<feature type="region of interest" description="Disordered" evidence="11">
    <location>
        <begin position="243"/>
        <end position="273"/>
    </location>
</feature>
<dbReference type="InterPro" id="IPR012334">
    <property type="entry name" value="Pectin_lyas_fold"/>
</dbReference>
<keyword evidence="7 10" id="KW-0106">Calcium</keyword>
<dbReference type="GO" id="GO:0005576">
    <property type="term" value="C:extracellular region"/>
    <property type="evidence" value="ECO:0007669"/>
    <property type="project" value="UniProtKB-SubCell"/>
</dbReference>
<dbReference type="PANTHER" id="PTHR33407">
    <property type="entry name" value="PECTATE LYASE F-RELATED"/>
    <property type="match status" value="1"/>
</dbReference>
<dbReference type="GeneID" id="96005278"/>
<evidence type="ECO:0000256" key="4">
    <source>
        <dbReference type="ARBA" id="ARBA00006463"/>
    </source>
</evidence>
<dbReference type="RefSeq" id="XP_069230456.1">
    <property type="nucleotide sequence ID" value="XM_069372440.1"/>
</dbReference>
<evidence type="ECO:0000256" key="6">
    <source>
        <dbReference type="ARBA" id="ARBA00022729"/>
    </source>
</evidence>
<proteinExistence type="inferred from homology"/>
<evidence type="ECO:0000256" key="5">
    <source>
        <dbReference type="ARBA" id="ARBA00022525"/>
    </source>
</evidence>
<feature type="region of interest" description="Disordered" evidence="11">
    <location>
        <begin position="22"/>
        <end position="53"/>
    </location>
</feature>
<keyword evidence="5 10" id="KW-0964">Secreted</keyword>
<comment type="cofactor">
    <cofactor evidence="2 10">
        <name>Ca(2+)</name>
        <dbReference type="ChEBI" id="CHEBI:29108"/>
    </cofactor>
</comment>
<dbReference type="GO" id="GO:0030570">
    <property type="term" value="F:pectate lyase activity"/>
    <property type="evidence" value="ECO:0007669"/>
    <property type="project" value="UniProtKB-UniRule"/>
</dbReference>
<feature type="compositionally biased region" description="Low complexity" evidence="11">
    <location>
        <begin position="24"/>
        <end position="53"/>
    </location>
</feature>
<dbReference type="InterPro" id="IPR004898">
    <property type="entry name" value="Pectate_lyase_PlyH/PlyE-like"/>
</dbReference>
<gene>
    <name evidence="12" type="ORF">WHR41_03834</name>
</gene>
<evidence type="ECO:0000256" key="11">
    <source>
        <dbReference type="SAM" id="MobiDB-lite"/>
    </source>
</evidence>
<evidence type="ECO:0000256" key="9">
    <source>
        <dbReference type="ARBA" id="ARBA00025679"/>
    </source>
</evidence>
<comment type="similarity">
    <text evidence="4 10">Belongs to the polysaccharide lyase 3 family.</text>
</comment>
<keyword evidence="8 10" id="KW-0456">Lyase</keyword>
<name>A0AB34KU67_9PEZI</name>
<comment type="catalytic activity">
    <reaction evidence="1 10">
        <text>Eliminative cleavage of (1-&gt;4)-alpha-D-galacturonan to give oligosaccharides with 4-deoxy-alpha-D-galact-4-enuronosyl groups at their non-reducing ends.</text>
        <dbReference type="EC" id="4.2.2.2"/>
    </reaction>
</comment>
<evidence type="ECO:0000256" key="8">
    <source>
        <dbReference type="ARBA" id="ARBA00023239"/>
    </source>
</evidence>
<dbReference type="InterPro" id="IPR011050">
    <property type="entry name" value="Pectin_lyase_fold/virulence"/>
</dbReference>